<comment type="caution">
    <text evidence="6">The sequence shown here is derived from an EMBL/GenBank/DDBJ whole genome shotgun (WGS) entry which is preliminary data.</text>
</comment>
<keyword evidence="4" id="KW-0732">Signal</keyword>
<dbReference type="GO" id="GO:0005576">
    <property type="term" value="C:extracellular region"/>
    <property type="evidence" value="ECO:0007669"/>
    <property type="project" value="UniProtKB-SubCell"/>
</dbReference>
<gene>
    <name evidence="6" type="ORF">MEUPH1_LOCUS5618</name>
</gene>
<evidence type="ECO:0000313" key="7">
    <source>
        <dbReference type="Proteomes" id="UP001160148"/>
    </source>
</evidence>
<evidence type="ECO:0000256" key="2">
    <source>
        <dbReference type="ARBA" id="ARBA00006370"/>
    </source>
</evidence>
<protein>
    <recommendedName>
        <fullName evidence="5">MD-2-related lipid-recognition domain-containing protein</fullName>
    </recommendedName>
</protein>
<proteinExistence type="inferred from homology"/>
<evidence type="ECO:0000256" key="4">
    <source>
        <dbReference type="SAM" id="SignalP"/>
    </source>
</evidence>
<evidence type="ECO:0000313" key="6">
    <source>
        <dbReference type="EMBL" id="CAI6349002.1"/>
    </source>
</evidence>
<feature type="domain" description="MD-2-related lipid-recognition" evidence="5">
    <location>
        <begin position="26"/>
        <end position="157"/>
    </location>
</feature>
<dbReference type="InterPro" id="IPR003172">
    <property type="entry name" value="ML_dom"/>
</dbReference>
<feature type="signal peptide" evidence="4">
    <location>
        <begin position="1"/>
        <end position="20"/>
    </location>
</feature>
<evidence type="ECO:0000256" key="1">
    <source>
        <dbReference type="ARBA" id="ARBA00004613"/>
    </source>
</evidence>
<feature type="chain" id="PRO_5043897608" description="MD-2-related lipid-recognition domain-containing protein" evidence="4">
    <location>
        <begin position="21"/>
        <end position="160"/>
    </location>
</feature>
<dbReference type="Gene3D" id="2.60.40.770">
    <property type="match status" value="1"/>
</dbReference>
<dbReference type="EMBL" id="CARXXK010000001">
    <property type="protein sequence ID" value="CAI6349002.1"/>
    <property type="molecule type" value="Genomic_DNA"/>
</dbReference>
<dbReference type="InterPro" id="IPR014756">
    <property type="entry name" value="Ig_E-set"/>
</dbReference>
<dbReference type="SMART" id="SM00737">
    <property type="entry name" value="ML"/>
    <property type="match status" value="1"/>
</dbReference>
<reference evidence="6 7" key="1">
    <citation type="submission" date="2023-01" db="EMBL/GenBank/DDBJ databases">
        <authorList>
            <person name="Whitehead M."/>
        </authorList>
    </citation>
    <scope>NUCLEOTIDE SEQUENCE [LARGE SCALE GENOMIC DNA]</scope>
</reference>
<dbReference type="SUPFAM" id="SSF81296">
    <property type="entry name" value="E set domains"/>
    <property type="match status" value="1"/>
</dbReference>
<keyword evidence="3" id="KW-0964">Secreted</keyword>
<dbReference type="FunFam" id="2.60.40.770:FF:000001">
    <property type="entry name" value="NPC intracellular cholesterol transporter 2"/>
    <property type="match status" value="1"/>
</dbReference>
<dbReference type="AlphaFoldDB" id="A0AAV0VXH0"/>
<name>A0AAV0VXH0_9HEMI</name>
<keyword evidence="7" id="KW-1185">Reference proteome</keyword>
<sequence length="160" mass="18499">MAMYLLAVVGLMLAASAVNAEQVNNFRMCRNTQCEVYDVFMDPCPDALDNLPCEFLQDMNASITFKYKPKFGSTLPKTRLYVGTVLSPDLEFPLMDMYTNACLYTSCPMVKDTEQIWLFSLFVPKYYPKFSYIVKFKFWNDEPNAPSNDQCCFKFDVRIV</sequence>
<organism evidence="6 7">
    <name type="scientific">Macrosiphum euphorbiae</name>
    <name type="common">potato aphid</name>
    <dbReference type="NCBI Taxonomy" id="13131"/>
    <lineage>
        <taxon>Eukaryota</taxon>
        <taxon>Metazoa</taxon>
        <taxon>Ecdysozoa</taxon>
        <taxon>Arthropoda</taxon>
        <taxon>Hexapoda</taxon>
        <taxon>Insecta</taxon>
        <taxon>Pterygota</taxon>
        <taxon>Neoptera</taxon>
        <taxon>Paraneoptera</taxon>
        <taxon>Hemiptera</taxon>
        <taxon>Sternorrhyncha</taxon>
        <taxon>Aphidomorpha</taxon>
        <taxon>Aphidoidea</taxon>
        <taxon>Aphididae</taxon>
        <taxon>Macrosiphini</taxon>
        <taxon>Macrosiphum</taxon>
    </lineage>
</organism>
<accession>A0AAV0VXH0</accession>
<dbReference type="Proteomes" id="UP001160148">
    <property type="component" value="Unassembled WGS sequence"/>
</dbReference>
<dbReference type="Pfam" id="PF02221">
    <property type="entry name" value="E1_DerP2_DerF2"/>
    <property type="match status" value="1"/>
</dbReference>
<comment type="subcellular location">
    <subcellularLocation>
        <location evidence="1">Secreted</location>
    </subcellularLocation>
</comment>
<evidence type="ECO:0000259" key="5">
    <source>
        <dbReference type="SMART" id="SM00737"/>
    </source>
</evidence>
<comment type="similarity">
    <text evidence="2">Belongs to the NPC2 family.</text>
</comment>
<evidence type="ECO:0000256" key="3">
    <source>
        <dbReference type="ARBA" id="ARBA00022525"/>
    </source>
</evidence>